<feature type="transmembrane region" description="Helical" evidence="6">
    <location>
        <begin position="33"/>
        <end position="56"/>
    </location>
</feature>
<evidence type="ECO:0000256" key="1">
    <source>
        <dbReference type="ARBA" id="ARBA00004651"/>
    </source>
</evidence>
<sequence length="285" mass="31019">MRDRARACGDWFRRSPMGEFATRFGEYELLSHAAALAFYALLSLAPLVVIVLWITASLYPPAQEEFFRQIQILAGPEAESTARMVVRNAEAQPTLGSLAGWISIGTLLFGASIVFAQLQTTLNRIFAADGEVLAGMLAWLRKRVISFGIVFSLSFLLIVSMIAQALLQLVFAGIPSLWPTVATGFTLVVYALAFAAIYHLLPDRVLDWRLSLLGGFATALLVTLGRIGIGLYLGRSTLGSVYGPAGGVVIMLLWIYYAGAVFYIGALATSILQHRLRRPAPKALH</sequence>
<evidence type="ECO:0000256" key="3">
    <source>
        <dbReference type="ARBA" id="ARBA00022692"/>
    </source>
</evidence>
<dbReference type="PIRSF" id="PIRSF035875">
    <property type="entry name" value="RNase_BN"/>
    <property type="match status" value="1"/>
</dbReference>
<evidence type="ECO:0000256" key="5">
    <source>
        <dbReference type="ARBA" id="ARBA00023136"/>
    </source>
</evidence>
<dbReference type="RefSeq" id="WP_377004402.1">
    <property type="nucleotide sequence ID" value="NZ_JBHSGG010000025.1"/>
</dbReference>
<feature type="transmembrane region" description="Helical" evidence="6">
    <location>
        <begin position="177"/>
        <end position="198"/>
    </location>
</feature>
<keyword evidence="5 6" id="KW-0472">Membrane</keyword>
<dbReference type="Pfam" id="PF03631">
    <property type="entry name" value="Virul_fac_BrkB"/>
    <property type="match status" value="1"/>
</dbReference>
<dbReference type="Proteomes" id="UP001595892">
    <property type="component" value="Unassembled WGS sequence"/>
</dbReference>
<reference evidence="8" key="1">
    <citation type="journal article" date="2019" name="Int. J. Syst. Evol. Microbiol.">
        <title>The Global Catalogue of Microorganisms (GCM) 10K type strain sequencing project: providing services to taxonomists for standard genome sequencing and annotation.</title>
        <authorList>
            <consortium name="The Broad Institute Genomics Platform"/>
            <consortium name="The Broad Institute Genome Sequencing Center for Infectious Disease"/>
            <person name="Wu L."/>
            <person name="Ma J."/>
        </authorList>
    </citation>
    <scope>NUCLEOTIDE SEQUENCE [LARGE SCALE GENOMIC DNA]</scope>
    <source>
        <strain evidence="8">CGMCC 1.13574</strain>
    </source>
</reference>
<feature type="transmembrane region" description="Helical" evidence="6">
    <location>
        <begin position="144"/>
        <end position="171"/>
    </location>
</feature>
<proteinExistence type="predicted"/>
<feature type="transmembrane region" description="Helical" evidence="6">
    <location>
        <begin position="210"/>
        <end position="233"/>
    </location>
</feature>
<evidence type="ECO:0000313" key="8">
    <source>
        <dbReference type="Proteomes" id="UP001595892"/>
    </source>
</evidence>
<evidence type="ECO:0000313" key="7">
    <source>
        <dbReference type="EMBL" id="MFC4728372.1"/>
    </source>
</evidence>
<keyword evidence="8" id="KW-1185">Reference proteome</keyword>
<evidence type="ECO:0000256" key="4">
    <source>
        <dbReference type="ARBA" id="ARBA00022989"/>
    </source>
</evidence>
<dbReference type="EMBL" id="JBHSGG010000025">
    <property type="protein sequence ID" value="MFC4728372.1"/>
    <property type="molecule type" value="Genomic_DNA"/>
</dbReference>
<keyword evidence="3 6" id="KW-0812">Transmembrane</keyword>
<dbReference type="PANTHER" id="PTHR30213:SF1">
    <property type="entry name" value="INNER MEMBRANE PROTEIN YHJD"/>
    <property type="match status" value="1"/>
</dbReference>
<comment type="subcellular location">
    <subcellularLocation>
        <location evidence="1">Cell membrane</location>
        <topology evidence="1">Multi-pass membrane protein</topology>
    </subcellularLocation>
</comment>
<dbReference type="PANTHER" id="PTHR30213">
    <property type="entry name" value="INNER MEMBRANE PROTEIN YHJD"/>
    <property type="match status" value="1"/>
</dbReference>
<keyword evidence="4 6" id="KW-1133">Transmembrane helix</keyword>
<evidence type="ECO:0000256" key="6">
    <source>
        <dbReference type="SAM" id="Phobius"/>
    </source>
</evidence>
<organism evidence="7 8">
    <name type="scientific">Coralloluteibacterium thermophilum</name>
    <dbReference type="NCBI Taxonomy" id="2707049"/>
    <lineage>
        <taxon>Bacteria</taxon>
        <taxon>Pseudomonadati</taxon>
        <taxon>Pseudomonadota</taxon>
        <taxon>Gammaproteobacteria</taxon>
        <taxon>Lysobacterales</taxon>
        <taxon>Lysobacteraceae</taxon>
        <taxon>Coralloluteibacterium</taxon>
    </lineage>
</organism>
<name>A0ABV9NJ62_9GAMM</name>
<protein>
    <submittedName>
        <fullName evidence="7">YihY/virulence factor BrkB family protein</fullName>
    </submittedName>
</protein>
<dbReference type="InterPro" id="IPR017039">
    <property type="entry name" value="Virul_fac_BrkB"/>
</dbReference>
<feature type="transmembrane region" description="Helical" evidence="6">
    <location>
        <begin position="98"/>
        <end position="116"/>
    </location>
</feature>
<dbReference type="NCBIfam" id="TIGR00765">
    <property type="entry name" value="yihY_not_rbn"/>
    <property type="match status" value="1"/>
</dbReference>
<feature type="transmembrane region" description="Helical" evidence="6">
    <location>
        <begin position="245"/>
        <end position="272"/>
    </location>
</feature>
<gene>
    <name evidence="7" type="ORF">ACFO3Q_09330</name>
</gene>
<keyword evidence="2" id="KW-1003">Cell membrane</keyword>
<evidence type="ECO:0000256" key="2">
    <source>
        <dbReference type="ARBA" id="ARBA00022475"/>
    </source>
</evidence>
<accession>A0ABV9NJ62</accession>
<comment type="caution">
    <text evidence="7">The sequence shown here is derived from an EMBL/GenBank/DDBJ whole genome shotgun (WGS) entry which is preliminary data.</text>
</comment>